<organism evidence="1">
    <name type="scientific">Alexandrium monilatum</name>
    <dbReference type="NCBI Taxonomy" id="311494"/>
    <lineage>
        <taxon>Eukaryota</taxon>
        <taxon>Sar</taxon>
        <taxon>Alveolata</taxon>
        <taxon>Dinophyceae</taxon>
        <taxon>Gonyaulacales</taxon>
        <taxon>Pyrocystaceae</taxon>
        <taxon>Alexandrium</taxon>
    </lineage>
</organism>
<proteinExistence type="predicted"/>
<evidence type="ECO:0000313" key="1">
    <source>
        <dbReference type="EMBL" id="CAE4609338.1"/>
    </source>
</evidence>
<dbReference type="AlphaFoldDB" id="A0A7S4VNT5"/>
<accession>A0A7S4VNT5</accession>
<dbReference type="Gene3D" id="1.20.120.1560">
    <property type="match status" value="1"/>
</dbReference>
<sequence>MGNHESSPILPAPAEEVSQVLRDVGVDGSWEADARAKSVLEDFAAGLALDAQFVISMVETGIMPIGDEDLAAFVASSDFAFERKAVYANIKKETDALRQLMGKLPADLVQKAVFLNGRVKPKMDEIRSHVDKADRLMQEEFKPEGLMQKELYPSSHASHPSRTTTDRLCSCRDRQCPCRSCRLQLFGFVGGTVPMSRIGSTRITG</sequence>
<dbReference type="EMBL" id="HBNR01047357">
    <property type="protein sequence ID" value="CAE4609338.1"/>
    <property type="molecule type" value="Transcribed_RNA"/>
</dbReference>
<protein>
    <submittedName>
        <fullName evidence="1">Uncharacterized protein</fullName>
    </submittedName>
</protein>
<reference evidence="1" key="1">
    <citation type="submission" date="2021-01" db="EMBL/GenBank/DDBJ databases">
        <authorList>
            <person name="Corre E."/>
            <person name="Pelletier E."/>
            <person name="Niang G."/>
            <person name="Scheremetjew M."/>
            <person name="Finn R."/>
            <person name="Kale V."/>
            <person name="Holt S."/>
            <person name="Cochrane G."/>
            <person name="Meng A."/>
            <person name="Brown T."/>
            <person name="Cohen L."/>
        </authorList>
    </citation>
    <scope>NUCLEOTIDE SEQUENCE</scope>
    <source>
        <strain evidence="1">CCMP3105</strain>
    </source>
</reference>
<name>A0A7S4VNT5_9DINO</name>
<gene>
    <name evidence="1" type="ORF">AMON00008_LOCUS33010</name>
</gene>